<dbReference type="CDD" id="cd00610">
    <property type="entry name" value="OAT_like"/>
    <property type="match status" value="1"/>
</dbReference>
<keyword evidence="5" id="KW-0055">Arginine biosynthesis</keyword>
<sequence length="393" mass="43254">MEDIIKTGSEVLMNTYGRIPVVFDRGEGVYLYDDKGNKYLDFVAGIAVNALGYDDEGLNNALNEQMKKFYHVSNLYYTKPNVEAAKLLVDNSKLDRVFFCNSGAEATEAALKLSRLYAYKFKNKETKIIAMKNSFHGRTFGSITATGQLKYQKGLGPILPDVTHVDFMDFEALEKEARSGACGIILEPVQGEGGIRPATKEFLQKVRNLCDELDILLIFDEVQCGIGRSGYLFAYEYFDVVPDVVAMAKGLGGGFPIGAILVSEDKAKGFEPGNHASTFGGNALASTASKYVINKILNEGILDNVKEQGKYLKSKLEGLKEKYPFITDVRGVGLMLGMELDFPVSDIINKALEKGLLLLNSGTNIIRFVPPLIISKEDIDKCIEILDSILSEV</sequence>
<dbReference type="PROSITE" id="PS00600">
    <property type="entry name" value="AA_TRANSFER_CLASS_3"/>
    <property type="match status" value="1"/>
</dbReference>
<feature type="binding site" evidence="5">
    <location>
        <position position="138"/>
    </location>
    <ligand>
        <name>N(2)-acetyl-L-ornithine</name>
        <dbReference type="ChEBI" id="CHEBI:57805"/>
    </ligand>
</feature>
<accession>A0A3E3DY92</accession>
<feature type="modified residue" description="N6-(pyridoxal phosphate)lysine" evidence="5">
    <location>
        <position position="249"/>
    </location>
</feature>
<evidence type="ECO:0000256" key="5">
    <source>
        <dbReference type="HAMAP-Rule" id="MF_01107"/>
    </source>
</evidence>
<evidence type="ECO:0000256" key="3">
    <source>
        <dbReference type="ARBA" id="ARBA00022679"/>
    </source>
</evidence>
<keyword evidence="1 5" id="KW-0032">Aminotransferase</keyword>
<keyword evidence="3 5" id="KW-0808">Transferase</keyword>
<keyword evidence="5" id="KW-0963">Cytoplasm</keyword>
<dbReference type="UniPathway" id="UPA00068">
    <property type="reaction ID" value="UER00109"/>
</dbReference>
<feature type="binding site" evidence="5">
    <location>
        <position position="135"/>
    </location>
    <ligand>
        <name>pyridoxal 5'-phosphate</name>
        <dbReference type="ChEBI" id="CHEBI:597326"/>
    </ligand>
</feature>
<comment type="catalytic activity">
    <reaction evidence="5">
        <text>N(2)-acetyl-L-ornithine + 2-oxoglutarate = N-acetyl-L-glutamate 5-semialdehyde + L-glutamate</text>
        <dbReference type="Rhea" id="RHEA:18049"/>
        <dbReference type="ChEBI" id="CHEBI:16810"/>
        <dbReference type="ChEBI" id="CHEBI:29123"/>
        <dbReference type="ChEBI" id="CHEBI:29985"/>
        <dbReference type="ChEBI" id="CHEBI:57805"/>
        <dbReference type="EC" id="2.6.1.11"/>
    </reaction>
</comment>
<comment type="caution">
    <text evidence="6">The sequence shown here is derived from an EMBL/GenBank/DDBJ whole genome shotgun (WGS) entry which is preliminary data.</text>
</comment>
<dbReference type="GO" id="GO:0006526">
    <property type="term" value="P:L-arginine biosynthetic process"/>
    <property type="evidence" value="ECO:0007669"/>
    <property type="project" value="UniProtKB-UniRule"/>
</dbReference>
<dbReference type="InterPro" id="IPR050103">
    <property type="entry name" value="Class-III_PLP-dep_AT"/>
</dbReference>
<comment type="similarity">
    <text evidence="5">Belongs to the class-III pyridoxal-phosphate-dependent aminotransferase family. ArgD subfamily.</text>
</comment>
<gene>
    <name evidence="5" type="primary">argD</name>
    <name evidence="6" type="ORF">DW687_05405</name>
</gene>
<dbReference type="GO" id="GO:0003992">
    <property type="term" value="F:N2-acetyl-L-ornithine:2-oxoglutarate 5-aminotransferase activity"/>
    <property type="evidence" value="ECO:0007669"/>
    <property type="project" value="UniProtKB-UniRule"/>
</dbReference>
<dbReference type="Gene3D" id="3.40.640.10">
    <property type="entry name" value="Type I PLP-dependent aspartate aminotransferase-like (Major domain)"/>
    <property type="match status" value="1"/>
</dbReference>
<keyword evidence="4 5" id="KW-0663">Pyridoxal phosphate</keyword>
<dbReference type="EMBL" id="QUSM01000003">
    <property type="protein sequence ID" value="RGD74203.1"/>
    <property type="molecule type" value="Genomic_DNA"/>
</dbReference>
<name>A0A3E3DY92_9FIRM</name>
<evidence type="ECO:0000313" key="6">
    <source>
        <dbReference type="EMBL" id="RGD74203.1"/>
    </source>
</evidence>
<dbReference type="InterPro" id="IPR015424">
    <property type="entry name" value="PyrdxlP-dep_Trfase"/>
</dbReference>
<dbReference type="Pfam" id="PF00202">
    <property type="entry name" value="Aminotran_3"/>
    <property type="match status" value="1"/>
</dbReference>
<dbReference type="InterPro" id="IPR015422">
    <property type="entry name" value="PyrdxlP-dep_Trfase_small"/>
</dbReference>
<dbReference type="Proteomes" id="UP000261212">
    <property type="component" value="Unassembled WGS sequence"/>
</dbReference>
<comment type="subcellular location">
    <subcellularLocation>
        <location evidence="5">Cytoplasm</location>
    </subcellularLocation>
</comment>
<evidence type="ECO:0000313" key="7">
    <source>
        <dbReference type="Proteomes" id="UP000261212"/>
    </source>
</evidence>
<dbReference type="InterPro" id="IPR004636">
    <property type="entry name" value="AcOrn/SuccOrn_fam"/>
</dbReference>
<protein>
    <recommendedName>
        <fullName evidence="5">Acetylornithine aminotransferase</fullName>
        <shortName evidence="5">ACOAT</shortName>
        <ecNumber evidence="5">2.6.1.11</ecNumber>
    </recommendedName>
</protein>
<comment type="pathway">
    <text evidence="5">Amino-acid biosynthesis; L-arginine biosynthesis; N(2)-acetyl-L-ornithine from L-glutamate: step 4/4.</text>
</comment>
<dbReference type="NCBIfam" id="TIGR00707">
    <property type="entry name" value="argD"/>
    <property type="match status" value="1"/>
</dbReference>
<dbReference type="NCBIfam" id="NF002325">
    <property type="entry name" value="PRK01278.1"/>
    <property type="match status" value="1"/>
</dbReference>
<evidence type="ECO:0000256" key="2">
    <source>
        <dbReference type="ARBA" id="ARBA00022605"/>
    </source>
</evidence>
<feature type="binding site" evidence="5">
    <location>
        <begin position="220"/>
        <end position="223"/>
    </location>
    <ligand>
        <name>pyridoxal 5'-phosphate</name>
        <dbReference type="ChEBI" id="CHEBI:597326"/>
    </ligand>
</feature>
<evidence type="ECO:0000256" key="1">
    <source>
        <dbReference type="ARBA" id="ARBA00022576"/>
    </source>
</evidence>
<dbReference type="RefSeq" id="WP_117532040.1">
    <property type="nucleotide sequence ID" value="NZ_QUSM01000003.1"/>
</dbReference>
<dbReference type="GO" id="GO:0030170">
    <property type="term" value="F:pyridoxal phosphate binding"/>
    <property type="evidence" value="ECO:0007669"/>
    <property type="project" value="InterPro"/>
</dbReference>
<feature type="binding site" evidence="5">
    <location>
        <position position="278"/>
    </location>
    <ligand>
        <name>pyridoxal 5'-phosphate</name>
        <dbReference type="ChEBI" id="CHEBI:597326"/>
    </ligand>
</feature>
<comment type="cofactor">
    <cofactor evidence="5">
        <name>pyridoxal 5'-phosphate</name>
        <dbReference type="ChEBI" id="CHEBI:597326"/>
    </cofactor>
    <text evidence="5">Binds 1 pyridoxal phosphate per subunit.</text>
</comment>
<dbReference type="AlphaFoldDB" id="A0A3E3DY92"/>
<dbReference type="PANTHER" id="PTHR11986">
    <property type="entry name" value="AMINOTRANSFERASE CLASS III"/>
    <property type="match status" value="1"/>
</dbReference>
<comment type="miscellaneous">
    <text evidence="5">May also have succinyldiaminopimelate aminotransferase activity, thus carrying out the corresponding step in lysine biosynthesis.</text>
</comment>
<keyword evidence="2 5" id="KW-0028">Amino-acid biosynthesis</keyword>
<dbReference type="PIRSF" id="PIRSF000521">
    <property type="entry name" value="Transaminase_4ab_Lys_Orn"/>
    <property type="match status" value="1"/>
</dbReference>
<feature type="binding site" evidence="5">
    <location>
        <begin position="103"/>
        <end position="104"/>
    </location>
    <ligand>
        <name>pyridoxal 5'-phosphate</name>
        <dbReference type="ChEBI" id="CHEBI:597326"/>
    </ligand>
</feature>
<dbReference type="GO" id="GO:0005737">
    <property type="term" value="C:cytoplasm"/>
    <property type="evidence" value="ECO:0007669"/>
    <property type="project" value="UniProtKB-SubCell"/>
</dbReference>
<dbReference type="InterPro" id="IPR005814">
    <property type="entry name" value="Aminotrans_3"/>
</dbReference>
<dbReference type="InterPro" id="IPR015421">
    <property type="entry name" value="PyrdxlP-dep_Trfase_major"/>
</dbReference>
<feature type="binding site" evidence="5">
    <location>
        <position position="277"/>
    </location>
    <ligand>
        <name>N(2)-acetyl-L-ornithine</name>
        <dbReference type="ChEBI" id="CHEBI:57805"/>
    </ligand>
</feature>
<dbReference type="EC" id="2.6.1.11" evidence="5"/>
<comment type="subunit">
    <text evidence="5">Homodimer.</text>
</comment>
<reference evidence="6 7" key="1">
    <citation type="submission" date="2018-08" db="EMBL/GenBank/DDBJ databases">
        <title>A genome reference for cultivated species of the human gut microbiota.</title>
        <authorList>
            <person name="Zou Y."/>
            <person name="Xue W."/>
            <person name="Luo G."/>
        </authorList>
    </citation>
    <scope>NUCLEOTIDE SEQUENCE [LARGE SCALE GENOMIC DNA]</scope>
    <source>
        <strain evidence="6 7">AM25-6</strain>
    </source>
</reference>
<evidence type="ECO:0000256" key="4">
    <source>
        <dbReference type="ARBA" id="ARBA00022898"/>
    </source>
</evidence>
<proteinExistence type="inferred from homology"/>
<dbReference type="SUPFAM" id="SSF53383">
    <property type="entry name" value="PLP-dependent transferases"/>
    <property type="match status" value="1"/>
</dbReference>
<dbReference type="InterPro" id="IPR049704">
    <property type="entry name" value="Aminotrans_3_PPA_site"/>
</dbReference>
<dbReference type="PANTHER" id="PTHR11986:SF79">
    <property type="entry name" value="ACETYLORNITHINE AMINOTRANSFERASE, MITOCHONDRIAL"/>
    <property type="match status" value="1"/>
</dbReference>
<dbReference type="GO" id="GO:0042802">
    <property type="term" value="F:identical protein binding"/>
    <property type="evidence" value="ECO:0007669"/>
    <property type="project" value="TreeGrafter"/>
</dbReference>
<organism evidence="6 7">
    <name type="scientific">Anaerofustis stercorihominis</name>
    <dbReference type="NCBI Taxonomy" id="214853"/>
    <lineage>
        <taxon>Bacteria</taxon>
        <taxon>Bacillati</taxon>
        <taxon>Bacillota</taxon>
        <taxon>Clostridia</taxon>
        <taxon>Eubacteriales</taxon>
        <taxon>Eubacteriaceae</taxon>
        <taxon>Anaerofustis</taxon>
    </lineage>
</organism>
<dbReference type="Gene3D" id="3.90.1150.10">
    <property type="entry name" value="Aspartate Aminotransferase, domain 1"/>
    <property type="match status" value="1"/>
</dbReference>
<dbReference type="HAMAP" id="MF_01107">
    <property type="entry name" value="ArgD_aminotrans_3"/>
    <property type="match status" value="1"/>
</dbReference>
<dbReference type="FunFam" id="3.40.640.10:FF:000004">
    <property type="entry name" value="Acetylornithine aminotransferase"/>
    <property type="match status" value="1"/>
</dbReference>